<sequence length="850" mass="95086">MKNKSSRWFLQPSYIMEHLLLKEGRLSSDVAALEKAQNLPMDNPGTVWKTANEYFFKSISSLGHLQKVCFNFHKDFTLEQEMLDNYLFSDCGSLISTSVVLYPYGITKQMEKFVQQNFLLIKNFKEKLLVIREEDLHAGLAKKGNLLDEYYNSALEERSQWVKKLDADDILRAEVWFTESLRKTCKQIVDGFDRVNSDINSLDSSDDYLGNINNWQSLFASRAESLQLYTIHDELVKTLNFAGELMNLYGNEETSIGLVEVQLKHLYSLLDLLINFGDNLLNDFMIAHSTLCMVTHTPAEIFASLYSQGFGCSTENQEEDNGAQDATGTGMGEGAGVKDVSEQIEDEDQLLGTEKVGEEQDALNEAPSKNDKGIEMEQDFNADAFSVSKDETDDENNDESDEPELDSAMGETGDDSKIVDEKLGENNDDEKNEKYETGPSVKEDDSSNRELRAKEDDVATIDEAGELDPDESNKQNDDNAPDDGLKPDEPNVDLDDDIDMNQQDDVEHNEDEGTETIDEEENNPDENGPEALTENFEMETEEADQENHPENKTDADMGEQKTDIAAPVANGFDTEHQQNYESATQPNSRSNGASTRSEVTWSNSDDMQSDLAPIQGLPNSSQNEVSVAGSGKLNDEHISQLPEADPSSHQKNEPNPLRNIGDALDGWKERAKVSVDLEEKKTDPMDGDEDQNADEFGFTSWLEKGMAQALGSAATDQVDKNIDMKESADGVGPADLKDDSEMDIEDQHHEAQPVKNHPLNTGNTIHDKMEVEETEIPDEVFDALADVDRSQIDSSAYVRRSYLTDDVSQLSVVDDDMGKSHNLEDVSGEMKDYATALWRKYELQTTRLSQ</sequence>
<dbReference type="Proteomes" id="UP001056120">
    <property type="component" value="Linkage Group LG05"/>
</dbReference>
<keyword evidence="2" id="KW-1185">Reference proteome</keyword>
<evidence type="ECO:0000313" key="2">
    <source>
        <dbReference type="Proteomes" id="UP001056120"/>
    </source>
</evidence>
<protein>
    <submittedName>
        <fullName evidence="1">Uncharacterized protein</fullName>
    </submittedName>
</protein>
<proteinExistence type="predicted"/>
<name>A0ACB9J542_9ASTR</name>
<gene>
    <name evidence="1" type="ORF">L1987_14461</name>
</gene>
<comment type="caution">
    <text evidence="1">The sequence shown here is derived from an EMBL/GenBank/DDBJ whole genome shotgun (WGS) entry which is preliminary data.</text>
</comment>
<accession>A0ACB9J542</accession>
<dbReference type="EMBL" id="CM042022">
    <property type="protein sequence ID" value="KAI3814816.1"/>
    <property type="molecule type" value="Genomic_DNA"/>
</dbReference>
<reference evidence="1 2" key="2">
    <citation type="journal article" date="2022" name="Mol. Ecol. Resour.">
        <title>The genomes of chicory, endive, great burdock and yacon provide insights into Asteraceae paleo-polyploidization history and plant inulin production.</title>
        <authorList>
            <person name="Fan W."/>
            <person name="Wang S."/>
            <person name="Wang H."/>
            <person name="Wang A."/>
            <person name="Jiang F."/>
            <person name="Liu H."/>
            <person name="Zhao H."/>
            <person name="Xu D."/>
            <person name="Zhang Y."/>
        </authorList>
    </citation>
    <scope>NUCLEOTIDE SEQUENCE [LARGE SCALE GENOMIC DNA]</scope>
    <source>
        <strain evidence="2">cv. Yunnan</strain>
        <tissue evidence="1">Leaves</tissue>
    </source>
</reference>
<reference evidence="2" key="1">
    <citation type="journal article" date="2022" name="Mol. Ecol. Resour.">
        <title>The genomes of chicory, endive, great burdock and yacon provide insights into Asteraceae palaeo-polyploidization history and plant inulin production.</title>
        <authorList>
            <person name="Fan W."/>
            <person name="Wang S."/>
            <person name="Wang H."/>
            <person name="Wang A."/>
            <person name="Jiang F."/>
            <person name="Liu H."/>
            <person name="Zhao H."/>
            <person name="Xu D."/>
            <person name="Zhang Y."/>
        </authorList>
    </citation>
    <scope>NUCLEOTIDE SEQUENCE [LARGE SCALE GENOMIC DNA]</scope>
    <source>
        <strain evidence="2">cv. Yunnan</strain>
    </source>
</reference>
<evidence type="ECO:0000313" key="1">
    <source>
        <dbReference type="EMBL" id="KAI3814816.1"/>
    </source>
</evidence>
<organism evidence="1 2">
    <name type="scientific">Smallanthus sonchifolius</name>
    <dbReference type="NCBI Taxonomy" id="185202"/>
    <lineage>
        <taxon>Eukaryota</taxon>
        <taxon>Viridiplantae</taxon>
        <taxon>Streptophyta</taxon>
        <taxon>Embryophyta</taxon>
        <taxon>Tracheophyta</taxon>
        <taxon>Spermatophyta</taxon>
        <taxon>Magnoliopsida</taxon>
        <taxon>eudicotyledons</taxon>
        <taxon>Gunneridae</taxon>
        <taxon>Pentapetalae</taxon>
        <taxon>asterids</taxon>
        <taxon>campanulids</taxon>
        <taxon>Asterales</taxon>
        <taxon>Asteraceae</taxon>
        <taxon>Asteroideae</taxon>
        <taxon>Heliantheae alliance</taxon>
        <taxon>Millerieae</taxon>
        <taxon>Smallanthus</taxon>
    </lineage>
</organism>